<feature type="region of interest" description="Disordered" evidence="1">
    <location>
        <begin position="62"/>
        <end position="81"/>
    </location>
</feature>
<sequence length="81" mass="9772">MKEVLRDFFQIIDKELDTLPDKSTFSLPELYGEEAWEKIYIGDRVMAGNRFRREVLQGHYPNERLLPDKDHRQRTQYVKSN</sequence>
<gene>
    <name evidence="2" type="ORF">NCTC10815_02101</name>
</gene>
<evidence type="ECO:0000313" key="2">
    <source>
        <dbReference type="EMBL" id="STY44747.1"/>
    </source>
</evidence>
<accession>A0A378MEF8</accession>
<dbReference type="EMBL" id="UGPG01000001">
    <property type="protein sequence ID" value="STY44747.1"/>
    <property type="molecule type" value="Genomic_DNA"/>
</dbReference>
<protein>
    <submittedName>
        <fullName evidence="2">Domain of uncharacterized function (DUF1413)</fullName>
    </submittedName>
</protein>
<feature type="compositionally biased region" description="Basic and acidic residues" evidence="1">
    <location>
        <begin position="62"/>
        <end position="73"/>
    </location>
</feature>
<dbReference type="AlphaFoldDB" id="A0A378MEF8"/>
<name>A0A378MEF8_LISGR</name>
<dbReference type="InterPro" id="IPR010813">
    <property type="entry name" value="DUF1413"/>
</dbReference>
<organism evidence="2 3">
    <name type="scientific">Listeria grayi</name>
    <name type="common">Listeria murrayi</name>
    <dbReference type="NCBI Taxonomy" id="1641"/>
    <lineage>
        <taxon>Bacteria</taxon>
        <taxon>Bacillati</taxon>
        <taxon>Bacillota</taxon>
        <taxon>Bacilli</taxon>
        <taxon>Bacillales</taxon>
        <taxon>Listeriaceae</taxon>
        <taxon>Listeria</taxon>
    </lineage>
</organism>
<evidence type="ECO:0000256" key="1">
    <source>
        <dbReference type="SAM" id="MobiDB-lite"/>
    </source>
</evidence>
<proteinExistence type="predicted"/>
<reference evidence="2 3" key="1">
    <citation type="submission" date="2018-06" db="EMBL/GenBank/DDBJ databases">
        <authorList>
            <consortium name="Pathogen Informatics"/>
            <person name="Doyle S."/>
        </authorList>
    </citation>
    <scope>NUCLEOTIDE SEQUENCE [LARGE SCALE GENOMIC DNA]</scope>
    <source>
        <strain evidence="3">NCTC 10815</strain>
    </source>
</reference>
<dbReference type="RefSeq" id="WP_115346055.1">
    <property type="nucleotide sequence ID" value="NZ_UGPG01000001.1"/>
</dbReference>
<evidence type="ECO:0000313" key="3">
    <source>
        <dbReference type="Proteomes" id="UP000254879"/>
    </source>
</evidence>
<dbReference type="Proteomes" id="UP000254879">
    <property type="component" value="Unassembled WGS sequence"/>
</dbReference>
<dbReference type="Pfam" id="PF07205">
    <property type="entry name" value="DUF1413"/>
    <property type="match status" value="1"/>
</dbReference>